<feature type="transmembrane region" description="Helical" evidence="1">
    <location>
        <begin position="20"/>
        <end position="46"/>
    </location>
</feature>
<dbReference type="EMBL" id="CP036262">
    <property type="protein sequence ID" value="QDS95525.1"/>
    <property type="molecule type" value="Genomic_DNA"/>
</dbReference>
<keyword evidence="1" id="KW-0472">Membrane</keyword>
<feature type="transmembrane region" description="Helical" evidence="1">
    <location>
        <begin position="111"/>
        <end position="131"/>
    </location>
</feature>
<accession>A0A517MKV9</accession>
<dbReference type="Pfam" id="PF13243">
    <property type="entry name" value="SQHop_cyclase_C"/>
    <property type="match status" value="1"/>
</dbReference>
<dbReference type="RefSeq" id="WP_246109532.1">
    <property type="nucleotide sequence ID" value="NZ_CP036262.1"/>
</dbReference>
<evidence type="ECO:0000259" key="2">
    <source>
        <dbReference type="Pfam" id="PF13243"/>
    </source>
</evidence>
<evidence type="ECO:0000313" key="4">
    <source>
        <dbReference type="Proteomes" id="UP000320672"/>
    </source>
</evidence>
<evidence type="ECO:0000256" key="1">
    <source>
        <dbReference type="SAM" id="Phobius"/>
    </source>
</evidence>
<reference evidence="3 4" key="1">
    <citation type="submission" date="2019-02" db="EMBL/GenBank/DDBJ databases">
        <title>Deep-cultivation of Planctomycetes and their phenomic and genomic characterization uncovers novel biology.</title>
        <authorList>
            <person name="Wiegand S."/>
            <person name="Jogler M."/>
            <person name="Boedeker C."/>
            <person name="Pinto D."/>
            <person name="Vollmers J."/>
            <person name="Rivas-Marin E."/>
            <person name="Kohn T."/>
            <person name="Peeters S.H."/>
            <person name="Heuer A."/>
            <person name="Rast P."/>
            <person name="Oberbeckmann S."/>
            <person name="Bunk B."/>
            <person name="Jeske O."/>
            <person name="Meyerdierks A."/>
            <person name="Storesund J.E."/>
            <person name="Kallscheuer N."/>
            <person name="Luecker S."/>
            <person name="Lage O.M."/>
            <person name="Pohl T."/>
            <person name="Merkel B.J."/>
            <person name="Hornburger P."/>
            <person name="Mueller R.-W."/>
            <person name="Bruemmer F."/>
            <person name="Labrenz M."/>
            <person name="Spormann A.M."/>
            <person name="Op den Camp H."/>
            <person name="Overmann J."/>
            <person name="Amann R."/>
            <person name="Jetten M.S.M."/>
            <person name="Mascher T."/>
            <person name="Medema M.H."/>
            <person name="Devos D.P."/>
            <person name="Kaster A.-K."/>
            <person name="Ovreas L."/>
            <person name="Rohde M."/>
            <person name="Galperin M.Y."/>
            <person name="Jogler C."/>
        </authorList>
    </citation>
    <scope>NUCLEOTIDE SEQUENCE [LARGE SCALE GENOMIC DNA]</scope>
    <source>
        <strain evidence="3 4">FF011L</strain>
    </source>
</reference>
<dbReference type="Gene3D" id="1.50.10.20">
    <property type="match status" value="2"/>
</dbReference>
<dbReference type="AlphaFoldDB" id="A0A517MKV9"/>
<dbReference type="InterPro" id="IPR008930">
    <property type="entry name" value="Terpenoid_cyclase/PrenylTrfase"/>
</dbReference>
<dbReference type="InterPro" id="IPR032696">
    <property type="entry name" value="SQ_cyclase_C"/>
</dbReference>
<evidence type="ECO:0000313" key="3">
    <source>
        <dbReference type="EMBL" id="QDS95525.1"/>
    </source>
</evidence>
<protein>
    <submittedName>
        <fullName evidence="3">Pectic acid lyase</fullName>
    </submittedName>
</protein>
<dbReference type="GO" id="GO:0016829">
    <property type="term" value="F:lyase activity"/>
    <property type="evidence" value="ECO:0007669"/>
    <property type="project" value="UniProtKB-KW"/>
</dbReference>
<keyword evidence="1" id="KW-1133">Transmembrane helix</keyword>
<organism evidence="3 4">
    <name type="scientific">Roseimaritima multifibrata</name>
    <dbReference type="NCBI Taxonomy" id="1930274"/>
    <lineage>
        <taxon>Bacteria</taxon>
        <taxon>Pseudomonadati</taxon>
        <taxon>Planctomycetota</taxon>
        <taxon>Planctomycetia</taxon>
        <taxon>Pirellulales</taxon>
        <taxon>Pirellulaceae</taxon>
        <taxon>Roseimaritima</taxon>
    </lineage>
</organism>
<name>A0A517MKV9_9BACT</name>
<dbReference type="Pfam" id="PF18936">
    <property type="entry name" value="DUF5684"/>
    <property type="match status" value="1"/>
</dbReference>
<proteinExistence type="predicted"/>
<keyword evidence="4" id="KW-1185">Reference proteome</keyword>
<feature type="transmembrane region" description="Helical" evidence="1">
    <location>
        <begin position="180"/>
        <end position="200"/>
    </location>
</feature>
<keyword evidence="1" id="KW-0812">Transmembrane</keyword>
<feature type="domain" description="Squalene cyclase C-terminal" evidence="2">
    <location>
        <begin position="316"/>
        <end position="404"/>
    </location>
</feature>
<sequence>MTLFQNCFIFAQSDAAIPSAAGAALLVFAVIGLLGLLLGLVAIAGLWKVFVKAGKPGWAALVPVYNAVVLLEIAQRPLWWLVLLLIPVVGPVVMILVAIDVAKAFNKGAGFGVGMAFLPFVFYPLLGFGAATHADALEPEMLASETPQKTRGTAATSQEFSEPDDANFQRKFVLFQAVPAWMVSMLVHVLLLLSLALMTIEVPEQVINVLSAAAGTEEGPEIEEYTIEPPSEDMEETEEEVSEEVVDTPEPMEEMEPIDMETPLEMVSMPVSLVDMASQMAPVADSLQTLSAKSTSELGSRSSAEVKKQMLRKYGGTDSSEAAVRMALEWLEKHQAVNGGWTFNHQLVCRDPQCNHSGTLDTGVNGATALALLPFLGAGQTQFDGEHKQTVQRGLAFLVANGKPGNKGGLPVVDYTEKGGSMYSHGLAAIVLCEAYAMTEDPRLAVAAQGALNFIMYAQDPRGGGWRYSPRQAGDTSATGWQIMALKSGYMGHLTVSPASIRGSSLFLDSVQSDYGSLYGYTEPSARAGGHRACNAVGLLCRMYLGWGKDHPGIQKGVANLAKTGVVKSDIYYDYYAAQVLRQHGGPEWDKFNTVLRDWLVAEQSDSGPTRGSWYLGNVGHGTEHGGRLYTTSMATMILEVYYRHMPLYSDSAAEEEFPL</sequence>
<dbReference type="SUPFAM" id="SSF48239">
    <property type="entry name" value="Terpenoid cyclases/Protein prenyltransferases"/>
    <property type="match status" value="1"/>
</dbReference>
<dbReference type="InterPro" id="IPR043739">
    <property type="entry name" value="DUF5684"/>
</dbReference>
<dbReference type="Proteomes" id="UP000320672">
    <property type="component" value="Chromosome"/>
</dbReference>
<dbReference type="KEGG" id="rml:FF011L_43220"/>
<feature type="transmembrane region" description="Helical" evidence="1">
    <location>
        <begin position="80"/>
        <end position="99"/>
    </location>
</feature>
<keyword evidence="3" id="KW-0456">Lyase</keyword>
<gene>
    <name evidence="3" type="ORF">FF011L_43220</name>
</gene>